<name>A0A0H5C5L2_CYBJN</name>
<dbReference type="PANTHER" id="PTHR13501:SF8">
    <property type="entry name" value="LARGE RIBOSOMAL SUBUNIT PROTEIN UL22M"/>
    <property type="match status" value="1"/>
</dbReference>
<dbReference type="FunFam" id="3.90.470.10:FF:000022">
    <property type="entry name" value="Mitochondrial ribosomal protein"/>
    <property type="match status" value="1"/>
</dbReference>
<dbReference type="EMBL" id="CDQK01000004">
    <property type="protein sequence ID" value="CEP23258.1"/>
    <property type="molecule type" value="Genomic_DNA"/>
</dbReference>
<sequence length="289" mass="33094">MSVRFRPLALLKRSVFGARPFSSSSAVLQEKSSSIFGDVTEVQPENNRSKRDFSDSLQSMGNADEEFDVSKVTLNNDTKLQEFIGHTPKSAVAKLLTPLKQQIYEANVKQNGFFKNNEPVTLTTGEKYKLKLSARELEALEPSMYLKSFRLKSSWKKATIFLRFVSGMNVNEAITQGQFHSKKIGKEVSKLLQEGVEEAHQLGLDPKELYISQIWCGSDGMWRKRVDPKGRGRTGIIHHPYIHVRAVLKTPQTQKRLAWEKEQKELKKKAISQLPNEKLRFKLEGHYKW</sequence>
<evidence type="ECO:0000256" key="2">
    <source>
        <dbReference type="ARBA" id="ARBA00022980"/>
    </source>
</evidence>
<dbReference type="GO" id="GO:0006412">
    <property type="term" value="P:translation"/>
    <property type="evidence" value="ECO:0007669"/>
    <property type="project" value="InterPro"/>
</dbReference>
<evidence type="ECO:0000256" key="1">
    <source>
        <dbReference type="ARBA" id="ARBA00009451"/>
    </source>
</evidence>
<accession>A0A0H5C5L2</accession>
<evidence type="ECO:0008006" key="7">
    <source>
        <dbReference type="Google" id="ProtNLM"/>
    </source>
</evidence>
<dbReference type="PANTHER" id="PTHR13501">
    <property type="entry name" value="CHLOROPLAST 50S RIBOSOMAL PROTEIN L22-RELATED"/>
    <property type="match status" value="1"/>
</dbReference>
<dbReference type="Pfam" id="PF00237">
    <property type="entry name" value="Ribosomal_L22"/>
    <property type="match status" value="1"/>
</dbReference>
<dbReference type="SUPFAM" id="SSF54843">
    <property type="entry name" value="Ribosomal protein L22"/>
    <property type="match status" value="1"/>
</dbReference>
<organism evidence="5 6">
    <name type="scientific">Cyberlindnera jadinii (strain ATCC 18201 / CBS 1600 / BCRC 20928 / JCM 3617 / NBRC 0987 / NRRL Y-1542)</name>
    <name type="common">Torula yeast</name>
    <name type="synonym">Candida utilis</name>
    <dbReference type="NCBI Taxonomy" id="983966"/>
    <lineage>
        <taxon>Eukaryota</taxon>
        <taxon>Fungi</taxon>
        <taxon>Dikarya</taxon>
        <taxon>Ascomycota</taxon>
        <taxon>Saccharomycotina</taxon>
        <taxon>Saccharomycetes</taxon>
        <taxon>Phaffomycetales</taxon>
        <taxon>Phaffomycetaceae</taxon>
        <taxon>Cyberlindnera</taxon>
    </lineage>
</organism>
<keyword evidence="2 4" id="KW-0689">Ribosomal protein</keyword>
<gene>
    <name evidence="5" type="ORF">BN1211_3795</name>
</gene>
<proteinExistence type="inferred from homology"/>
<evidence type="ECO:0000256" key="3">
    <source>
        <dbReference type="ARBA" id="ARBA00023274"/>
    </source>
</evidence>
<comment type="similarity">
    <text evidence="1 4">Belongs to the universal ribosomal protein uL22 family.</text>
</comment>
<dbReference type="GO" id="GO:0005762">
    <property type="term" value="C:mitochondrial large ribosomal subunit"/>
    <property type="evidence" value="ECO:0007669"/>
    <property type="project" value="TreeGrafter"/>
</dbReference>
<dbReference type="InterPro" id="IPR036394">
    <property type="entry name" value="Ribosomal_uL22_sf"/>
</dbReference>
<dbReference type="Gene3D" id="3.90.470.10">
    <property type="entry name" value="Ribosomal protein L22/L17"/>
    <property type="match status" value="1"/>
</dbReference>
<dbReference type="GO" id="GO:0003735">
    <property type="term" value="F:structural constituent of ribosome"/>
    <property type="evidence" value="ECO:0007669"/>
    <property type="project" value="InterPro"/>
</dbReference>
<dbReference type="AlphaFoldDB" id="A0A0H5C5L2"/>
<evidence type="ECO:0000313" key="5">
    <source>
        <dbReference type="EMBL" id="CEP23258.1"/>
    </source>
</evidence>
<reference evidence="6" key="1">
    <citation type="journal article" date="2015" name="J. Biotechnol.">
        <title>The structure of the Cyberlindnera jadinii genome and its relation to Candida utilis analyzed by the occurrence of single nucleotide polymorphisms.</title>
        <authorList>
            <person name="Rupp O."/>
            <person name="Brinkrolf K."/>
            <person name="Buerth C."/>
            <person name="Kunigo M."/>
            <person name="Schneider J."/>
            <person name="Jaenicke S."/>
            <person name="Goesmann A."/>
            <person name="Puehler A."/>
            <person name="Jaeger K.-E."/>
            <person name="Ernst J.F."/>
        </authorList>
    </citation>
    <scope>NUCLEOTIDE SEQUENCE [LARGE SCALE GENOMIC DNA]</scope>
    <source>
        <strain evidence="6">ATCC 18201 / CBS 1600 / BCRC 20928 / JCM 3617 / NBRC 0987 / NRRL Y-1542</strain>
    </source>
</reference>
<dbReference type="Proteomes" id="UP000038830">
    <property type="component" value="Unassembled WGS sequence"/>
</dbReference>
<evidence type="ECO:0000313" key="6">
    <source>
        <dbReference type="Proteomes" id="UP000038830"/>
    </source>
</evidence>
<evidence type="ECO:0000256" key="4">
    <source>
        <dbReference type="RuleBase" id="RU004005"/>
    </source>
</evidence>
<dbReference type="InterPro" id="IPR047867">
    <property type="entry name" value="Ribosomal_uL22_bac/org-type"/>
</dbReference>
<dbReference type="InterPro" id="IPR001063">
    <property type="entry name" value="Ribosomal_uL22"/>
</dbReference>
<keyword evidence="3 4" id="KW-0687">Ribonucleoprotein</keyword>
<protein>
    <recommendedName>
        <fullName evidence="7">Ribosomal protein L22</fullName>
    </recommendedName>
</protein>